<dbReference type="RefSeq" id="WP_345131393.1">
    <property type="nucleotide sequence ID" value="NZ_BAABAT010000018.1"/>
</dbReference>
<reference evidence="2" key="1">
    <citation type="journal article" date="2019" name="Int. J. Syst. Evol. Microbiol.">
        <title>The Global Catalogue of Microorganisms (GCM) 10K type strain sequencing project: providing services to taxonomists for standard genome sequencing and annotation.</title>
        <authorList>
            <consortium name="The Broad Institute Genomics Platform"/>
            <consortium name="The Broad Institute Genome Sequencing Center for Infectious Disease"/>
            <person name="Wu L."/>
            <person name="Ma J."/>
        </authorList>
    </citation>
    <scope>NUCLEOTIDE SEQUENCE [LARGE SCALE GENOMIC DNA]</scope>
    <source>
        <strain evidence="2">JCM 17441</strain>
    </source>
</reference>
<gene>
    <name evidence="1" type="ORF">GCM10022255_058740</name>
</gene>
<organism evidence="1 2">
    <name type="scientific">Dactylosporangium darangshiense</name>
    <dbReference type="NCBI Taxonomy" id="579108"/>
    <lineage>
        <taxon>Bacteria</taxon>
        <taxon>Bacillati</taxon>
        <taxon>Actinomycetota</taxon>
        <taxon>Actinomycetes</taxon>
        <taxon>Micromonosporales</taxon>
        <taxon>Micromonosporaceae</taxon>
        <taxon>Dactylosporangium</taxon>
    </lineage>
</organism>
<protein>
    <recommendedName>
        <fullName evidence="3">Alpha/beta hydrolase</fullName>
    </recommendedName>
</protein>
<proteinExistence type="predicted"/>
<dbReference type="SUPFAM" id="SSF53474">
    <property type="entry name" value="alpha/beta-Hydrolases"/>
    <property type="match status" value="1"/>
</dbReference>
<dbReference type="Proteomes" id="UP001500620">
    <property type="component" value="Unassembled WGS sequence"/>
</dbReference>
<comment type="caution">
    <text evidence="1">The sequence shown here is derived from an EMBL/GenBank/DDBJ whole genome shotgun (WGS) entry which is preliminary data.</text>
</comment>
<dbReference type="EMBL" id="BAABAT010000018">
    <property type="protein sequence ID" value="GAA4254355.1"/>
    <property type="molecule type" value="Genomic_DNA"/>
</dbReference>
<name>A0ABP8DF32_9ACTN</name>
<accession>A0ABP8DF32</accession>
<evidence type="ECO:0000313" key="2">
    <source>
        <dbReference type="Proteomes" id="UP001500620"/>
    </source>
</evidence>
<dbReference type="InterPro" id="IPR029058">
    <property type="entry name" value="AB_hydrolase_fold"/>
</dbReference>
<evidence type="ECO:0008006" key="3">
    <source>
        <dbReference type="Google" id="ProtNLM"/>
    </source>
</evidence>
<evidence type="ECO:0000313" key="1">
    <source>
        <dbReference type="EMBL" id="GAA4254355.1"/>
    </source>
</evidence>
<keyword evidence="2" id="KW-1185">Reference proteome</keyword>
<dbReference type="Gene3D" id="3.40.50.1820">
    <property type="entry name" value="alpha/beta hydrolase"/>
    <property type="match status" value="1"/>
</dbReference>
<sequence length="364" mass="40574">MPDVEELKQFVTVHAGTQNIPPSRYLPLLERIRTDEDGAPGSWTAEWSREAERWAGEGDLLRASRHYAMARFPYPDGPARQEALRRCVSTFDEWRRANTAIERHAVDTGAGTVHCLTTPLRPGGRRPVLLVMGGIVTVKEQWAPILLQAGRLGMHGVVAEMPGVGENTTRYGADSWRQITAVLDSIGQYLDVSETYLVALSFSGHMALRCATTDERIRGIVTSGAPVSDFFTDAGWQARLPRITVDTLTHLTGMKEAALFAQLPAWRLDEPLLDALDIPVHYLASRRDEIIPAADPALLRRHLRRFHLMEHDDVHGSPNHVLESRLWVVLSLLRMRRARAAQRAVLGLLLGAARAGSHLRRAPR</sequence>